<sequence length="52" mass="5961">MLLQVGGYVILNSPFERVRIQFLKELKNYECLTIQFLLVLGSGLLDEQLSSM</sequence>
<gene>
    <name evidence="1" type="ORF">PPRIM_AZ9-3.1.T0580269</name>
</gene>
<dbReference type="Proteomes" id="UP000688137">
    <property type="component" value="Unassembled WGS sequence"/>
</dbReference>
<comment type="caution">
    <text evidence="1">The sequence shown here is derived from an EMBL/GenBank/DDBJ whole genome shotgun (WGS) entry which is preliminary data.</text>
</comment>
<keyword evidence="2" id="KW-1185">Reference proteome</keyword>
<dbReference type="EMBL" id="CAJJDM010000059">
    <property type="protein sequence ID" value="CAD8077750.1"/>
    <property type="molecule type" value="Genomic_DNA"/>
</dbReference>
<evidence type="ECO:0000313" key="1">
    <source>
        <dbReference type="EMBL" id="CAD8077750.1"/>
    </source>
</evidence>
<organism evidence="1 2">
    <name type="scientific">Paramecium primaurelia</name>
    <dbReference type="NCBI Taxonomy" id="5886"/>
    <lineage>
        <taxon>Eukaryota</taxon>
        <taxon>Sar</taxon>
        <taxon>Alveolata</taxon>
        <taxon>Ciliophora</taxon>
        <taxon>Intramacronucleata</taxon>
        <taxon>Oligohymenophorea</taxon>
        <taxon>Peniculida</taxon>
        <taxon>Parameciidae</taxon>
        <taxon>Paramecium</taxon>
    </lineage>
</organism>
<dbReference type="AlphaFoldDB" id="A0A8S1MBI6"/>
<protein>
    <submittedName>
        <fullName evidence="1">Uncharacterized protein</fullName>
    </submittedName>
</protein>
<proteinExistence type="predicted"/>
<name>A0A8S1MBI6_PARPR</name>
<reference evidence="1" key="1">
    <citation type="submission" date="2021-01" db="EMBL/GenBank/DDBJ databases">
        <authorList>
            <consortium name="Genoscope - CEA"/>
            <person name="William W."/>
        </authorList>
    </citation>
    <scope>NUCLEOTIDE SEQUENCE</scope>
</reference>
<accession>A0A8S1MBI6</accession>
<evidence type="ECO:0000313" key="2">
    <source>
        <dbReference type="Proteomes" id="UP000688137"/>
    </source>
</evidence>